<dbReference type="PANTHER" id="PTHR38681">
    <property type="entry name" value="RETROVIRUS-RELATED POL POLYPROTEIN FROM TRANSPOSON 412-LIKE PROTEIN-RELATED"/>
    <property type="match status" value="1"/>
</dbReference>
<dbReference type="Gene3D" id="3.30.420.10">
    <property type="entry name" value="Ribonuclease H-like superfamily/Ribonuclease H"/>
    <property type="match status" value="1"/>
</dbReference>
<dbReference type="GO" id="GO:0003676">
    <property type="term" value="F:nucleic acid binding"/>
    <property type="evidence" value="ECO:0007669"/>
    <property type="project" value="InterPro"/>
</dbReference>
<feature type="compositionally biased region" description="Low complexity" evidence="1">
    <location>
        <begin position="165"/>
        <end position="188"/>
    </location>
</feature>
<dbReference type="InterPro" id="IPR036397">
    <property type="entry name" value="RNaseH_sf"/>
</dbReference>
<feature type="compositionally biased region" description="Polar residues" evidence="1">
    <location>
        <begin position="193"/>
        <end position="205"/>
    </location>
</feature>
<dbReference type="EMBL" id="HBUF01192597">
    <property type="protein sequence ID" value="CAG6658872.1"/>
    <property type="molecule type" value="Transcribed_RNA"/>
</dbReference>
<dbReference type="EMBL" id="HBUF01192594">
    <property type="protein sequence ID" value="CAG6658866.1"/>
    <property type="molecule type" value="Transcribed_RNA"/>
</dbReference>
<name>A0A8D8S1Q3_9HEMI</name>
<dbReference type="EMBL" id="HBUF01192598">
    <property type="protein sequence ID" value="CAG6658874.1"/>
    <property type="molecule type" value="Transcribed_RNA"/>
</dbReference>
<dbReference type="EMBL" id="HBUF01192595">
    <property type="protein sequence ID" value="CAG6658868.1"/>
    <property type="molecule type" value="Transcribed_RNA"/>
</dbReference>
<dbReference type="EMBL" id="HBUF01192596">
    <property type="protein sequence ID" value="CAG6658870.1"/>
    <property type="molecule type" value="Transcribed_RNA"/>
</dbReference>
<reference evidence="2" key="1">
    <citation type="submission" date="2021-05" db="EMBL/GenBank/DDBJ databases">
        <authorList>
            <person name="Alioto T."/>
            <person name="Alioto T."/>
            <person name="Gomez Garrido J."/>
        </authorList>
    </citation>
    <scope>NUCLEOTIDE SEQUENCE</scope>
</reference>
<dbReference type="AlphaFoldDB" id="A0A8D8S1Q3"/>
<feature type="region of interest" description="Disordered" evidence="1">
    <location>
        <begin position="165"/>
        <end position="221"/>
    </location>
</feature>
<proteinExistence type="predicted"/>
<accession>A0A8D8S1Q3</accession>
<evidence type="ECO:0000256" key="1">
    <source>
        <dbReference type="SAM" id="MobiDB-lite"/>
    </source>
</evidence>
<dbReference type="PANTHER" id="PTHR38681:SF1">
    <property type="entry name" value="RETROVIRUS-RELATED POL POLYPROTEIN FROM TRANSPOSON 412-LIKE PROTEIN"/>
    <property type="match status" value="1"/>
</dbReference>
<organism evidence="2">
    <name type="scientific">Cacopsylla melanoneura</name>
    <dbReference type="NCBI Taxonomy" id="428564"/>
    <lineage>
        <taxon>Eukaryota</taxon>
        <taxon>Metazoa</taxon>
        <taxon>Ecdysozoa</taxon>
        <taxon>Arthropoda</taxon>
        <taxon>Hexapoda</taxon>
        <taxon>Insecta</taxon>
        <taxon>Pterygota</taxon>
        <taxon>Neoptera</taxon>
        <taxon>Paraneoptera</taxon>
        <taxon>Hemiptera</taxon>
        <taxon>Sternorrhyncha</taxon>
        <taxon>Psylloidea</taxon>
        <taxon>Psyllidae</taxon>
        <taxon>Psyllinae</taxon>
        <taxon>Cacopsylla</taxon>
    </lineage>
</organism>
<sequence length="221" mass="25419">MVERLHRQLKAAIKCHQNDRWIDILPTVLLGIRSAWKEDIKATSAELVYGEPLRLPGEFLAPRNEAVEYDNSAEYVKTLRQHMQQLRPVDGTQHGNKHNFIFKDLATSEYVFVRLDQSKRCLQMPYDGPYRVINRSPKTFIIDTNGTHKTISIDRLKPAYIMTESPSQSTTTTTNPSDSNNSTQSPDSHAPMQETNHSQPTCTTRSGRRVRFPRKFLDFET</sequence>
<evidence type="ECO:0000313" key="2">
    <source>
        <dbReference type="EMBL" id="CAG6658874.1"/>
    </source>
</evidence>
<protein>
    <submittedName>
        <fullName evidence="2">Uncharacterized protein</fullName>
    </submittedName>
</protein>